<name>A0A1J6KQ83_NICAT</name>
<organism evidence="2 3">
    <name type="scientific">Nicotiana attenuata</name>
    <name type="common">Coyote tobacco</name>
    <dbReference type="NCBI Taxonomy" id="49451"/>
    <lineage>
        <taxon>Eukaryota</taxon>
        <taxon>Viridiplantae</taxon>
        <taxon>Streptophyta</taxon>
        <taxon>Embryophyta</taxon>
        <taxon>Tracheophyta</taxon>
        <taxon>Spermatophyta</taxon>
        <taxon>Magnoliopsida</taxon>
        <taxon>eudicotyledons</taxon>
        <taxon>Gunneridae</taxon>
        <taxon>Pentapetalae</taxon>
        <taxon>asterids</taxon>
        <taxon>lamiids</taxon>
        <taxon>Solanales</taxon>
        <taxon>Solanaceae</taxon>
        <taxon>Nicotianoideae</taxon>
        <taxon>Nicotianeae</taxon>
        <taxon>Nicotiana</taxon>
    </lineage>
</organism>
<reference evidence="2" key="1">
    <citation type="submission" date="2016-11" db="EMBL/GenBank/DDBJ databases">
        <title>The genome of Nicotiana attenuata.</title>
        <authorList>
            <person name="Xu S."/>
            <person name="Brockmoeller T."/>
            <person name="Gaquerel E."/>
            <person name="Navarro A."/>
            <person name="Kuhl H."/>
            <person name="Gase K."/>
            <person name="Ling Z."/>
            <person name="Zhou W."/>
            <person name="Kreitzer C."/>
            <person name="Stanke M."/>
            <person name="Tang H."/>
            <person name="Lyons E."/>
            <person name="Pandey P."/>
            <person name="Pandey S.P."/>
            <person name="Timmermann B."/>
            <person name="Baldwin I.T."/>
        </authorList>
    </citation>
    <scope>NUCLEOTIDE SEQUENCE [LARGE SCALE GENOMIC DNA]</scope>
    <source>
        <strain evidence="2">UT</strain>
    </source>
</reference>
<feature type="compositionally biased region" description="Polar residues" evidence="1">
    <location>
        <begin position="166"/>
        <end position="188"/>
    </location>
</feature>
<feature type="region of interest" description="Disordered" evidence="1">
    <location>
        <begin position="211"/>
        <end position="238"/>
    </location>
</feature>
<accession>A0A1J6KQ83</accession>
<feature type="compositionally biased region" description="Polar residues" evidence="1">
    <location>
        <begin position="219"/>
        <end position="238"/>
    </location>
</feature>
<sequence length="461" mass="50110">MEFHNKFHMLSNAGPSESQQDLFGKGPIANNIDNEPQPQSTQQLVKTQSHMHEKLATFSANPFASNPKSTAPESPSLVRYNRSSQGHMPHTQDFPCNQVFKPQTLLHSNKSEGTLPNLDTLDLNQNKALTIMHATVNLVPSDPRLPQTPCKQHDEFPCEHHHEEPTNLSSLPSNINPHSPQTPKPITSITSAPQQLLKSLLNTETNIHRHEPESVSEGKYSNQQSVFSSTSTHNGRSSVASEFITSDLHISVNDNRPSSPILAGNGVAGICSNIYPTTQQPRGSAVNTKSDSFSGNSDKRNGVGNGSIQSNSMVHNSDSSSNGTTGFEFHSAAMDTSNGTNESSLGTNSKSPTLLPTPSYGSGICTLVSAPGLIQSTLSLFHPTESPRKSYTTKQPSSLTSSISTRTRQRHKRGIDSNSCGDEGDKNRVLVVKRDPILQPQRTVRKKVYSKVSTENGYMQP</sequence>
<keyword evidence="3" id="KW-1185">Reference proteome</keyword>
<feature type="compositionally biased region" description="Polar residues" evidence="1">
    <location>
        <begin position="276"/>
        <end position="296"/>
    </location>
</feature>
<evidence type="ECO:0000313" key="2">
    <source>
        <dbReference type="EMBL" id="OIT21313.1"/>
    </source>
</evidence>
<feature type="region of interest" description="Disordered" evidence="1">
    <location>
        <begin position="61"/>
        <end position="94"/>
    </location>
</feature>
<gene>
    <name evidence="2" type="ORF">A4A49_34775</name>
</gene>
<feature type="compositionally biased region" description="Polar residues" evidence="1">
    <location>
        <begin position="31"/>
        <end position="41"/>
    </location>
</feature>
<evidence type="ECO:0000313" key="3">
    <source>
        <dbReference type="Proteomes" id="UP000187609"/>
    </source>
</evidence>
<dbReference type="AlphaFoldDB" id="A0A1J6KQ83"/>
<feature type="region of interest" description="Disordered" evidence="1">
    <location>
        <begin position="143"/>
        <end position="188"/>
    </location>
</feature>
<feature type="compositionally biased region" description="Low complexity" evidence="1">
    <location>
        <begin position="310"/>
        <end position="322"/>
    </location>
</feature>
<dbReference type="EMBL" id="MJEQ01004435">
    <property type="protein sequence ID" value="OIT21313.1"/>
    <property type="molecule type" value="Genomic_DNA"/>
</dbReference>
<protein>
    <submittedName>
        <fullName evidence="2">Uncharacterized protein</fullName>
    </submittedName>
</protein>
<dbReference type="Gramene" id="OIT21313">
    <property type="protein sequence ID" value="OIT21313"/>
    <property type="gene ID" value="A4A49_34775"/>
</dbReference>
<feature type="compositionally biased region" description="Polar residues" evidence="1">
    <location>
        <begin position="61"/>
        <end position="73"/>
    </location>
</feature>
<feature type="compositionally biased region" description="Polar residues" evidence="1">
    <location>
        <begin position="334"/>
        <end position="354"/>
    </location>
</feature>
<comment type="caution">
    <text evidence="2">The sequence shown here is derived from an EMBL/GenBank/DDBJ whole genome shotgun (WGS) entry which is preliminary data.</text>
</comment>
<feature type="region of interest" description="Disordered" evidence="1">
    <location>
        <begin position="276"/>
        <end position="354"/>
    </location>
</feature>
<feature type="region of interest" description="Disordered" evidence="1">
    <location>
        <begin position="384"/>
        <end position="428"/>
    </location>
</feature>
<feature type="compositionally biased region" description="Basic and acidic residues" evidence="1">
    <location>
        <begin position="151"/>
        <end position="165"/>
    </location>
</feature>
<proteinExistence type="predicted"/>
<evidence type="ECO:0000256" key="1">
    <source>
        <dbReference type="SAM" id="MobiDB-lite"/>
    </source>
</evidence>
<feature type="compositionally biased region" description="Low complexity" evidence="1">
    <location>
        <begin position="397"/>
        <end position="406"/>
    </location>
</feature>
<feature type="region of interest" description="Disordered" evidence="1">
    <location>
        <begin position="1"/>
        <end position="41"/>
    </location>
</feature>
<dbReference type="Proteomes" id="UP000187609">
    <property type="component" value="Unassembled WGS sequence"/>
</dbReference>